<evidence type="ECO:0000313" key="1">
    <source>
        <dbReference type="EMBL" id="KAK7939654.1"/>
    </source>
</evidence>
<dbReference type="AlphaFoldDB" id="A0AAW0PY30"/>
<evidence type="ECO:0000313" key="2">
    <source>
        <dbReference type="Proteomes" id="UP001460270"/>
    </source>
</evidence>
<dbReference type="EMBL" id="JBBPFD010000002">
    <property type="protein sequence ID" value="KAK7939654.1"/>
    <property type="molecule type" value="Genomic_DNA"/>
</dbReference>
<organism evidence="1 2">
    <name type="scientific">Mugilogobius chulae</name>
    <name type="common">yellowstripe goby</name>
    <dbReference type="NCBI Taxonomy" id="88201"/>
    <lineage>
        <taxon>Eukaryota</taxon>
        <taxon>Metazoa</taxon>
        <taxon>Chordata</taxon>
        <taxon>Craniata</taxon>
        <taxon>Vertebrata</taxon>
        <taxon>Euteleostomi</taxon>
        <taxon>Actinopterygii</taxon>
        <taxon>Neopterygii</taxon>
        <taxon>Teleostei</taxon>
        <taxon>Neoteleostei</taxon>
        <taxon>Acanthomorphata</taxon>
        <taxon>Gobiaria</taxon>
        <taxon>Gobiiformes</taxon>
        <taxon>Gobioidei</taxon>
        <taxon>Gobiidae</taxon>
        <taxon>Gobionellinae</taxon>
        <taxon>Mugilogobius</taxon>
    </lineage>
</organism>
<protein>
    <submittedName>
        <fullName evidence="1">Uncharacterized protein</fullName>
    </submittedName>
</protein>
<comment type="caution">
    <text evidence="1">The sequence shown here is derived from an EMBL/GenBank/DDBJ whole genome shotgun (WGS) entry which is preliminary data.</text>
</comment>
<gene>
    <name evidence="1" type="ORF">WMY93_002980</name>
</gene>
<dbReference type="Proteomes" id="UP001460270">
    <property type="component" value="Unassembled WGS sequence"/>
</dbReference>
<name>A0AAW0PY30_9GOBI</name>
<sequence length="91" mass="10626">MPELIFPHPALNTPAPPSMALTPKRALCMDEEELLTPQMHDFGISEHTMCFNNDFTMDLRQRSFEKTKKPQQNLLEPLLILWLRAFKQMTI</sequence>
<accession>A0AAW0PY30</accession>
<reference evidence="2" key="1">
    <citation type="submission" date="2024-04" db="EMBL/GenBank/DDBJ databases">
        <title>Salinicola lusitanus LLJ914,a marine bacterium isolated from the Okinawa Trough.</title>
        <authorList>
            <person name="Li J."/>
        </authorList>
    </citation>
    <scope>NUCLEOTIDE SEQUENCE [LARGE SCALE GENOMIC DNA]</scope>
</reference>
<proteinExistence type="predicted"/>
<keyword evidence="2" id="KW-1185">Reference proteome</keyword>